<dbReference type="PANTHER" id="PTHR13812">
    <property type="entry name" value="KETIMINE REDUCTASE MU-CRYSTALLIN"/>
    <property type="match status" value="1"/>
</dbReference>
<evidence type="ECO:0000313" key="2">
    <source>
        <dbReference type="Proteomes" id="UP000253410"/>
    </source>
</evidence>
<proteinExistence type="predicted"/>
<name>A0A365XWV9_9BACT</name>
<dbReference type="PIRSF" id="PIRSF001439">
    <property type="entry name" value="CryM"/>
    <property type="match status" value="1"/>
</dbReference>
<dbReference type="Gene3D" id="3.30.1780.10">
    <property type="entry name" value="ornithine cyclodeaminase, domain 1"/>
    <property type="match status" value="1"/>
</dbReference>
<dbReference type="InterPro" id="IPR003462">
    <property type="entry name" value="ODC_Mu_crystall"/>
</dbReference>
<dbReference type="InterPro" id="IPR036291">
    <property type="entry name" value="NAD(P)-bd_dom_sf"/>
</dbReference>
<dbReference type="SUPFAM" id="SSF51735">
    <property type="entry name" value="NAD(P)-binding Rossmann-fold domains"/>
    <property type="match status" value="1"/>
</dbReference>
<protein>
    <submittedName>
        <fullName evidence="1">2,3-diaminopropionate biosynthesis protein SbnB</fullName>
    </submittedName>
</protein>
<dbReference type="Gene3D" id="3.40.50.720">
    <property type="entry name" value="NAD(P)-binding Rossmann-like Domain"/>
    <property type="match status" value="1"/>
</dbReference>
<keyword evidence="2" id="KW-1185">Reference proteome</keyword>
<dbReference type="Pfam" id="PF02423">
    <property type="entry name" value="OCD_Mu_crystall"/>
    <property type="match status" value="1"/>
</dbReference>
<dbReference type="AlphaFoldDB" id="A0A365XWV9"/>
<gene>
    <name evidence="1" type="ORF">DF182_30100</name>
</gene>
<dbReference type="GO" id="GO:0005737">
    <property type="term" value="C:cytoplasm"/>
    <property type="evidence" value="ECO:0007669"/>
    <property type="project" value="TreeGrafter"/>
</dbReference>
<evidence type="ECO:0000313" key="1">
    <source>
        <dbReference type="EMBL" id="RBL90700.1"/>
    </source>
</evidence>
<dbReference type="OrthoDB" id="9792005at2"/>
<accession>A0A365XWV9</accession>
<comment type="caution">
    <text evidence="1">The sequence shown here is derived from an EMBL/GenBank/DDBJ whole genome shotgun (WGS) entry which is preliminary data.</text>
</comment>
<dbReference type="EMBL" id="QFFJ01000002">
    <property type="protein sequence ID" value="RBL90700.1"/>
    <property type="molecule type" value="Genomic_DNA"/>
</dbReference>
<dbReference type="Proteomes" id="UP000253410">
    <property type="component" value="Unassembled WGS sequence"/>
</dbReference>
<dbReference type="RefSeq" id="WP_113619456.1">
    <property type="nucleotide sequence ID" value="NZ_QFFJ01000002.1"/>
</dbReference>
<dbReference type="InterPro" id="IPR023401">
    <property type="entry name" value="ODC_N"/>
</dbReference>
<sequence>MLYLNADDIRAVGFDWKKLTEVISESVAALHQNDYSQPIKPYLRYGDPKNRIIAMPAYLGGNQPMAGIKWIASFPDNIYKNKLRANSVTVLNEHDSGIPLCIINTSLISAVRTAAVSGLMIVKYLEANTINRKLTVGINGFGPIGKMHLKMVTAILGDNIEKIYLHDIAGVDKEQVDPEIKHLVEVAGTWEEAYSDADIFMTCTVSAAPYIDKTPRSGSLQLNVSLRDYKVDMKDQVDVIVVDDWDEVCRQNTDIENMHKVKGLQKNDTLSISDIVCNDALKQHTTPEVVMFNPMGMAIFDIATGYYYFREATARKIGSEMPD</sequence>
<organism evidence="1 2">
    <name type="scientific">Chitinophaga flava</name>
    <dbReference type="NCBI Taxonomy" id="2259036"/>
    <lineage>
        <taxon>Bacteria</taxon>
        <taxon>Pseudomonadati</taxon>
        <taxon>Bacteroidota</taxon>
        <taxon>Chitinophagia</taxon>
        <taxon>Chitinophagales</taxon>
        <taxon>Chitinophagaceae</taxon>
        <taxon>Chitinophaga</taxon>
    </lineage>
</organism>
<dbReference type="PANTHER" id="PTHR13812:SF19">
    <property type="entry name" value="KETIMINE REDUCTASE MU-CRYSTALLIN"/>
    <property type="match status" value="1"/>
</dbReference>
<reference evidence="1 2" key="1">
    <citation type="submission" date="2018-05" db="EMBL/GenBank/DDBJ databases">
        <title>Chitinophaga sp. K3CV102501T nov., isolated from isolated from a monsoon evergreen broad-leaved forest soil.</title>
        <authorList>
            <person name="Lv Y."/>
        </authorList>
    </citation>
    <scope>NUCLEOTIDE SEQUENCE [LARGE SCALE GENOMIC DNA]</scope>
    <source>
        <strain evidence="1 2">GDMCC 1.1325</strain>
    </source>
</reference>